<protein>
    <submittedName>
        <fullName evidence="2">Uncharacterized protein</fullName>
    </submittedName>
</protein>
<feature type="compositionally biased region" description="Basic and acidic residues" evidence="1">
    <location>
        <begin position="67"/>
        <end position="76"/>
    </location>
</feature>
<dbReference type="AlphaFoldDB" id="A0AAD8A430"/>
<dbReference type="Proteomes" id="UP001233999">
    <property type="component" value="Unassembled WGS sequence"/>
</dbReference>
<keyword evidence="3" id="KW-1185">Reference proteome</keyword>
<feature type="region of interest" description="Disordered" evidence="1">
    <location>
        <begin position="1"/>
        <end position="39"/>
    </location>
</feature>
<sequence>MLKWLAGSSSSSARPSNRHQRPRRHRSSTETVTDDPLAAIRVAKVDRPLEIYAVSRVNPIFDEEEDNILKSGDHGSPEFPGKSASSGYGSNRYNSSSEYSSSGAEETPRTSTKRHNRRPSGASAATLSPIPEGKVDYSIPRPVWPKEDEKRIYHQEHQLPDPPQELSNTISEGISDTINSKLDVLKNTSQSESSEDALRNLSVTLSHREPLTKMSRALSNSSSSSGGSLRTAQDDSDTARVLLLQRKIRNISVDNLLPPGGSSSSSTIREVVNRDKLNTRSGCNSANKTGACGRRLYNIPVYTSDVIQ</sequence>
<feature type="compositionally biased region" description="Basic residues" evidence="1">
    <location>
        <begin position="16"/>
        <end position="26"/>
    </location>
</feature>
<comment type="caution">
    <text evidence="2">The sequence shown here is derived from an EMBL/GenBank/DDBJ whole genome shotgun (WGS) entry which is preliminary data.</text>
</comment>
<feature type="region of interest" description="Disordered" evidence="1">
    <location>
        <begin position="67"/>
        <end position="141"/>
    </location>
</feature>
<feature type="compositionally biased region" description="Low complexity" evidence="1">
    <location>
        <begin position="83"/>
        <end position="105"/>
    </location>
</feature>
<evidence type="ECO:0000256" key="1">
    <source>
        <dbReference type="SAM" id="MobiDB-lite"/>
    </source>
</evidence>
<feature type="compositionally biased region" description="Low complexity" evidence="1">
    <location>
        <begin position="215"/>
        <end position="230"/>
    </location>
</feature>
<gene>
    <name evidence="2" type="ORF">L9F63_001465</name>
</gene>
<dbReference type="EMBL" id="JASPKZ010003850">
    <property type="protein sequence ID" value="KAJ9592026.1"/>
    <property type="molecule type" value="Genomic_DNA"/>
</dbReference>
<name>A0AAD8A430_DIPPU</name>
<reference evidence="2" key="1">
    <citation type="journal article" date="2023" name="IScience">
        <title>Live-bearing cockroach genome reveals convergent evolutionary mechanisms linked to viviparity in insects and beyond.</title>
        <authorList>
            <person name="Fouks B."/>
            <person name="Harrison M.C."/>
            <person name="Mikhailova A.A."/>
            <person name="Marchal E."/>
            <person name="English S."/>
            <person name="Carruthers M."/>
            <person name="Jennings E.C."/>
            <person name="Chiamaka E.L."/>
            <person name="Frigard R.A."/>
            <person name="Pippel M."/>
            <person name="Attardo G.M."/>
            <person name="Benoit J.B."/>
            <person name="Bornberg-Bauer E."/>
            <person name="Tobe S.S."/>
        </authorList>
    </citation>
    <scope>NUCLEOTIDE SEQUENCE</scope>
    <source>
        <strain evidence="2">Stay&amp;Tobe</strain>
    </source>
</reference>
<feature type="region of interest" description="Disordered" evidence="1">
    <location>
        <begin position="204"/>
        <end position="236"/>
    </location>
</feature>
<evidence type="ECO:0000313" key="3">
    <source>
        <dbReference type="Proteomes" id="UP001233999"/>
    </source>
</evidence>
<evidence type="ECO:0000313" key="2">
    <source>
        <dbReference type="EMBL" id="KAJ9592026.1"/>
    </source>
</evidence>
<feature type="non-terminal residue" evidence="2">
    <location>
        <position position="308"/>
    </location>
</feature>
<proteinExistence type="predicted"/>
<accession>A0AAD8A430</accession>
<reference evidence="2" key="2">
    <citation type="submission" date="2023-05" db="EMBL/GenBank/DDBJ databases">
        <authorList>
            <person name="Fouks B."/>
        </authorList>
    </citation>
    <scope>NUCLEOTIDE SEQUENCE</scope>
    <source>
        <strain evidence="2">Stay&amp;Tobe</strain>
        <tissue evidence="2">Testes</tissue>
    </source>
</reference>
<organism evidence="2 3">
    <name type="scientific">Diploptera punctata</name>
    <name type="common">Pacific beetle cockroach</name>
    <dbReference type="NCBI Taxonomy" id="6984"/>
    <lineage>
        <taxon>Eukaryota</taxon>
        <taxon>Metazoa</taxon>
        <taxon>Ecdysozoa</taxon>
        <taxon>Arthropoda</taxon>
        <taxon>Hexapoda</taxon>
        <taxon>Insecta</taxon>
        <taxon>Pterygota</taxon>
        <taxon>Neoptera</taxon>
        <taxon>Polyneoptera</taxon>
        <taxon>Dictyoptera</taxon>
        <taxon>Blattodea</taxon>
        <taxon>Blaberoidea</taxon>
        <taxon>Blaberidae</taxon>
        <taxon>Diplopterinae</taxon>
        <taxon>Diploptera</taxon>
    </lineage>
</organism>